<accession>A0ABP0ZI31</accession>
<dbReference type="PANTHER" id="PTHR12100:SF1">
    <property type="entry name" value="RECYCLIN-1"/>
    <property type="match status" value="1"/>
</dbReference>
<dbReference type="Proteomes" id="UP001497383">
    <property type="component" value="Chromosome 4"/>
</dbReference>
<evidence type="ECO:0000313" key="4">
    <source>
        <dbReference type="EMBL" id="CAK9436717.1"/>
    </source>
</evidence>
<dbReference type="EMBL" id="OZ022410">
    <property type="protein sequence ID" value="CAK9440940.1"/>
    <property type="molecule type" value="Genomic_DNA"/>
</dbReference>
<dbReference type="SUPFAM" id="SSF81383">
    <property type="entry name" value="F-box domain"/>
    <property type="match status" value="1"/>
</dbReference>
<dbReference type="Proteomes" id="UP001497383">
    <property type="component" value="Chromosome 7"/>
</dbReference>
<evidence type="ECO:0000313" key="3">
    <source>
        <dbReference type="EMBL" id="CAK9436538.1"/>
    </source>
</evidence>
<proteinExistence type="predicted"/>
<dbReference type="GeneID" id="92205268"/>
<dbReference type="Proteomes" id="UP001497383">
    <property type="component" value="Chromosome 5"/>
</dbReference>
<protein>
    <recommendedName>
        <fullName evidence="1">Exocyst complex component Sec10-like alpha-helical bundle domain-containing protein</fullName>
    </recommendedName>
</protein>
<sequence>MPRTTPAVIPSAIARRIASFLPVRDLLVFGLVSRSAYEATLEPRLWVSLLQKMGVWDNAVALSKETIRGGHLDYLGDPLTCLDYVYRSAKNARYQVLKIHRALGVYYYDLVGCNSYDRLRIFQDFHTPEEQMRMLKNLQAYNRADLSPESRRNAHGKLCELLEIFENAVLREIEIHFDLEEYPTTKRFAEILVALDNQSVLVDFFLQKMAQGNIEAQDVDTLVAALTSEFRRHSHIVHAAFPADLSMMYKVCEELMSTLVATAVQLAIVEAKEHGTYLSVVPQLYHRLATTMIPQLAQPHESYQRELLDMVFAPFAAEYIREQVSSVKEKVKKPPVVSVTPESTILSSLKSVFSAPEETPTPPVAPVEPFTPEAIMGLLDDAKTALSRLSNFQDYSIHTLRSDAAQSQQEIITFVMDTVGSDHLRPGFDRALAFLQSCNPKSPTYSSVEPPGQPLVLFFDLINTADTIIQMVDRFCKEVSSTHSVRKLEVLVDTNVAEGLNIGIEVLVHQIETIYTKRLHDSEYDPASGSPSVGPTEAAQRATEVLSQNMNLLVDSAEGSVVDVFQQELAERFFQTVVKVLKGRTVSMIGAPTLIADLNLYFEVVMGSIRSNKRVVAPLFSALKQIGNVYLISGNDSKAIGRLVSDLSKFNGIFNQEEIYEFVQRRKDWADIRKDVEKVMYGFGLGDCKFM</sequence>
<reference evidence="5 11" key="1">
    <citation type="submission" date="2024-03" db="EMBL/GenBank/DDBJ databases">
        <authorList>
            <person name="Brejova B."/>
        </authorList>
    </citation>
    <scope>NUCLEOTIDE SEQUENCE [LARGE SCALE GENOMIC DNA]</scope>
    <source>
        <strain evidence="5 11">CBS 14171</strain>
    </source>
</reference>
<dbReference type="EMBL" id="OZ022406">
    <property type="protein sequence ID" value="CAK9437670.1"/>
    <property type="molecule type" value="Genomic_DNA"/>
</dbReference>
<dbReference type="Pfam" id="PF07393">
    <property type="entry name" value="Sec10_HB"/>
    <property type="match status" value="1"/>
</dbReference>
<name>A0ABP0ZI31_9ASCO</name>
<evidence type="ECO:0000313" key="11">
    <source>
        <dbReference type="Proteomes" id="UP001497383"/>
    </source>
</evidence>
<dbReference type="EMBL" id="OZ022408">
    <property type="protein sequence ID" value="CAK9438925.1"/>
    <property type="molecule type" value="Genomic_DNA"/>
</dbReference>
<dbReference type="Proteomes" id="UP001497383">
    <property type="component" value="Chromosome 1"/>
</dbReference>
<evidence type="ECO:0000313" key="6">
    <source>
        <dbReference type="EMBL" id="CAK9438925.1"/>
    </source>
</evidence>
<dbReference type="EMBL" id="OZ022405">
    <property type="protein sequence ID" value="CAK9435345.1"/>
    <property type="molecule type" value="Genomic_DNA"/>
</dbReference>
<evidence type="ECO:0000313" key="8">
    <source>
        <dbReference type="EMBL" id="CAK9440657.1"/>
    </source>
</evidence>
<dbReference type="EMBL" id="OZ022408">
    <property type="protein sequence ID" value="CAK9439756.1"/>
    <property type="molecule type" value="Genomic_DNA"/>
</dbReference>
<organism evidence="5 11">
    <name type="scientific">Lodderomyces beijingensis</name>
    <dbReference type="NCBI Taxonomy" id="1775926"/>
    <lineage>
        <taxon>Eukaryota</taxon>
        <taxon>Fungi</taxon>
        <taxon>Dikarya</taxon>
        <taxon>Ascomycota</taxon>
        <taxon>Saccharomycotina</taxon>
        <taxon>Pichiomycetes</taxon>
        <taxon>Debaryomycetaceae</taxon>
        <taxon>Candida/Lodderomyces clade</taxon>
        <taxon>Lodderomyces</taxon>
    </lineage>
</organism>
<dbReference type="EMBL" id="OZ022406">
    <property type="protein sequence ID" value="CAK9436717.1"/>
    <property type="molecule type" value="Genomic_DNA"/>
</dbReference>
<dbReference type="InterPro" id="IPR036047">
    <property type="entry name" value="F-box-like_dom_sf"/>
</dbReference>
<keyword evidence="11" id="KW-1185">Reference proteome</keyword>
<dbReference type="EMBL" id="OZ022411">
    <property type="protein sequence ID" value="CAK9441822.1"/>
    <property type="molecule type" value="Genomic_DNA"/>
</dbReference>
<dbReference type="PANTHER" id="PTHR12100">
    <property type="entry name" value="SEC10"/>
    <property type="match status" value="1"/>
</dbReference>
<dbReference type="EMBL" id="OZ022409">
    <property type="protein sequence ID" value="CAK9440657.1"/>
    <property type="molecule type" value="Genomic_DNA"/>
</dbReference>
<evidence type="ECO:0000313" key="7">
    <source>
        <dbReference type="EMBL" id="CAK9439756.1"/>
    </source>
</evidence>
<dbReference type="Proteomes" id="UP001497383">
    <property type="component" value="Chromosome 6"/>
</dbReference>
<dbReference type="EMBL" id="OZ022405">
    <property type="protein sequence ID" value="CAK9436538.1"/>
    <property type="molecule type" value="Genomic_DNA"/>
</dbReference>
<evidence type="ECO:0000313" key="9">
    <source>
        <dbReference type="EMBL" id="CAK9440940.1"/>
    </source>
</evidence>
<dbReference type="InterPro" id="IPR048627">
    <property type="entry name" value="Sec10_HB"/>
</dbReference>
<dbReference type="InterPro" id="IPR009976">
    <property type="entry name" value="Sec10-like"/>
</dbReference>
<evidence type="ECO:0000313" key="10">
    <source>
        <dbReference type="EMBL" id="CAK9441822.1"/>
    </source>
</evidence>
<dbReference type="Proteomes" id="UP001497383">
    <property type="component" value="Chromosome 2"/>
</dbReference>
<dbReference type="RefSeq" id="XP_066827010.1">
    <property type="nucleotide sequence ID" value="XM_066976671.1"/>
</dbReference>
<evidence type="ECO:0000313" key="5">
    <source>
        <dbReference type="EMBL" id="CAK9437670.1"/>
    </source>
</evidence>
<gene>
    <name evidence="2" type="ORF">LODBEIA_P00720</name>
    <name evidence="3" type="ORF">LODBEIA_P10960</name>
    <name evidence="4" type="ORF">LODBEIA_P12390</name>
    <name evidence="5" type="ORF">LODBEIA_P20480</name>
    <name evidence="6" type="ORF">LODBEIA_P31490</name>
    <name evidence="7" type="ORF">LODBEIA_P38560</name>
    <name evidence="8" type="ORF">LODBEIA_P46660</name>
    <name evidence="9" type="ORF">LODBEIA_P48090</name>
    <name evidence="10" type="ORF">LODBEIA_P56900</name>
</gene>
<evidence type="ECO:0000259" key="1">
    <source>
        <dbReference type="Pfam" id="PF07393"/>
    </source>
</evidence>
<evidence type="ECO:0000313" key="2">
    <source>
        <dbReference type="EMBL" id="CAK9435345.1"/>
    </source>
</evidence>
<feature type="domain" description="Exocyst complex component Sec10-like alpha-helical bundle" evidence="1">
    <location>
        <begin position="370"/>
        <end position="676"/>
    </location>
</feature>